<gene>
    <name evidence="2" type="ORF">A2442_01730</name>
</gene>
<evidence type="ECO:0000313" key="3">
    <source>
        <dbReference type="Proteomes" id="UP000179003"/>
    </source>
</evidence>
<dbReference type="PANTHER" id="PTHR33231:SF1">
    <property type="entry name" value="30S RIBOSOMAL PROTEIN"/>
    <property type="match status" value="1"/>
</dbReference>
<comment type="caution">
    <text evidence="2">The sequence shown here is derived from an EMBL/GenBank/DDBJ whole genome shotgun (WGS) entry which is preliminary data.</text>
</comment>
<dbReference type="Gene3D" id="3.30.160.100">
    <property type="entry name" value="Ribosome hibernation promotion factor-like"/>
    <property type="match status" value="1"/>
</dbReference>
<dbReference type="GO" id="GO:0043024">
    <property type="term" value="F:ribosomal small subunit binding"/>
    <property type="evidence" value="ECO:0007669"/>
    <property type="project" value="TreeGrafter"/>
</dbReference>
<dbReference type="GO" id="GO:0045900">
    <property type="term" value="P:negative regulation of translational elongation"/>
    <property type="evidence" value="ECO:0007669"/>
    <property type="project" value="TreeGrafter"/>
</dbReference>
<dbReference type="PANTHER" id="PTHR33231">
    <property type="entry name" value="30S RIBOSOMAL PROTEIN"/>
    <property type="match status" value="1"/>
</dbReference>
<dbReference type="EMBL" id="MFAE01000001">
    <property type="protein sequence ID" value="OGD67756.1"/>
    <property type="molecule type" value="Genomic_DNA"/>
</dbReference>
<dbReference type="NCBIfam" id="TIGR00741">
    <property type="entry name" value="yfiA"/>
    <property type="match status" value="1"/>
</dbReference>
<organism evidence="2 3">
    <name type="scientific">Candidatus Campbellbacteria bacterium RIFOXYC2_FULL_35_25</name>
    <dbReference type="NCBI Taxonomy" id="1797582"/>
    <lineage>
        <taxon>Bacteria</taxon>
        <taxon>Candidatus Campbelliibacteriota</taxon>
    </lineage>
</organism>
<dbReference type="InterPro" id="IPR003489">
    <property type="entry name" value="RHF/RaiA"/>
</dbReference>
<dbReference type="CDD" id="cd00552">
    <property type="entry name" value="RaiA"/>
    <property type="match status" value="1"/>
</dbReference>
<dbReference type="AlphaFoldDB" id="A0A1F5EKN4"/>
<dbReference type="Pfam" id="PF02482">
    <property type="entry name" value="Ribosomal_S30AE"/>
    <property type="match status" value="1"/>
</dbReference>
<accession>A0A1F5EKN4</accession>
<protein>
    <submittedName>
        <fullName evidence="2">Ribosomal subunit interface protein</fullName>
    </submittedName>
</protein>
<dbReference type="SUPFAM" id="SSF69754">
    <property type="entry name" value="Ribosome binding protein Y (YfiA homologue)"/>
    <property type="match status" value="1"/>
</dbReference>
<keyword evidence="1" id="KW-0810">Translation regulation</keyword>
<proteinExistence type="predicted"/>
<reference evidence="2 3" key="1">
    <citation type="journal article" date="2016" name="Nat. Commun.">
        <title>Thousands of microbial genomes shed light on interconnected biogeochemical processes in an aquifer system.</title>
        <authorList>
            <person name="Anantharaman K."/>
            <person name="Brown C.T."/>
            <person name="Hug L.A."/>
            <person name="Sharon I."/>
            <person name="Castelle C.J."/>
            <person name="Probst A.J."/>
            <person name="Thomas B.C."/>
            <person name="Singh A."/>
            <person name="Wilkins M.J."/>
            <person name="Karaoz U."/>
            <person name="Brodie E.L."/>
            <person name="Williams K.H."/>
            <person name="Hubbard S.S."/>
            <person name="Banfield J.F."/>
        </authorList>
    </citation>
    <scope>NUCLEOTIDE SEQUENCE [LARGE SCALE GENOMIC DNA]</scope>
</reference>
<dbReference type="InterPro" id="IPR050574">
    <property type="entry name" value="HPF/YfiA_ribosome-assoc"/>
</dbReference>
<sequence>MKNVRIKANNIELTKAIEDYFKSKIDSLDKFIDSSDESIECNARVSKTTRHRQSGDFFKAEVSIHTAGKIFGAVSEKDNLYAAIDDVRESIMRKMTSYKDKKQTLFKRGASKMKNLLKGFKNDK</sequence>
<dbReference type="GO" id="GO:0022627">
    <property type="term" value="C:cytosolic small ribosomal subunit"/>
    <property type="evidence" value="ECO:0007669"/>
    <property type="project" value="TreeGrafter"/>
</dbReference>
<dbReference type="Proteomes" id="UP000179003">
    <property type="component" value="Unassembled WGS sequence"/>
</dbReference>
<dbReference type="InterPro" id="IPR036567">
    <property type="entry name" value="RHF-like"/>
</dbReference>
<name>A0A1F5EKN4_9BACT</name>
<dbReference type="STRING" id="1797582.A2442_01730"/>
<evidence type="ECO:0000256" key="1">
    <source>
        <dbReference type="ARBA" id="ARBA00022845"/>
    </source>
</evidence>
<evidence type="ECO:0000313" key="2">
    <source>
        <dbReference type="EMBL" id="OGD67756.1"/>
    </source>
</evidence>